<dbReference type="Proteomes" id="UP000325558">
    <property type="component" value="Unassembled WGS sequence"/>
</dbReference>
<feature type="chain" id="PRO_5024840247" description="Secreted protein" evidence="1">
    <location>
        <begin position="20"/>
        <end position="101"/>
    </location>
</feature>
<evidence type="ECO:0000313" key="2">
    <source>
        <dbReference type="EMBL" id="KAE8342240.1"/>
    </source>
</evidence>
<accession>A0A5N6YF65</accession>
<feature type="signal peptide" evidence="1">
    <location>
        <begin position="1"/>
        <end position="19"/>
    </location>
</feature>
<evidence type="ECO:0008006" key="3">
    <source>
        <dbReference type="Google" id="ProtNLM"/>
    </source>
</evidence>
<proteinExistence type="predicted"/>
<dbReference type="AlphaFoldDB" id="A0A5N6YF65"/>
<gene>
    <name evidence="2" type="ORF">BDV24DRAFT_43015</name>
</gene>
<dbReference type="EMBL" id="ML737135">
    <property type="protein sequence ID" value="KAE8342240.1"/>
    <property type="molecule type" value="Genomic_DNA"/>
</dbReference>
<reference evidence="2" key="1">
    <citation type="submission" date="2019-04" db="EMBL/GenBank/DDBJ databases">
        <title>Friends and foes A comparative genomics study of 23 Aspergillus species from section Flavi.</title>
        <authorList>
            <consortium name="DOE Joint Genome Institute"/>
            <person name="Kjaerbolling I."/>
            <person name="Vesth T."/>
            <person name="Frisvad J.C."/>
            <person name="Nybo J.L."/>
            <person name="Theobald S."/>
            <person name="Kildgaard S."/>
            <person name="Isbrandt T."/>
            <person name="Kuo A."/>
            <person name="Sato A."/>
            <person name="Lyhne E.K."/>
            <person name="Kogle M.E."/>
            <person name="Wiebenga A."/>
            <person name="Kun R.S."/>
            <person name="Lubbers R.J."/>
            <person name="Makela M.R."/>
            <person name="Barry K."/>
            <person name="Chovatia M."/>
            <person name="Clum A."/>
            <person name="Daum C."/>
            <person name="Haridas S."/>
            <person name="He G."/>
            <person name="LaButti K."/>
            <person name="Lipzen A."/>
            <person name="Mondo S."/>
            <person name="Riley R."/>
            <person name="Salamov A."/>
            <person name="Simmons B.A."/>
            <person name="Magnuson J.K."/>
            <person name="Henrissat B."/>
            <person name="Mortensen U.H."/>
            <person name="Larsen T.O."/>
            <person name="Devries R.P."/>
            <person name="Grigoriev I.V."/>
            <person name="Machida M."/>
            <person name="Baker S.E."/>
            <person name="Andersen M.R."/>
        </authorList>
    </citation>
    <scope>NUCLEOTIDE SEQUENCE</scope>
    <source>
        <strain evidence="2">CBS 117612</strain>
    </source>
</reference>
<sequence>MQETLLCLTAIVLLHLVTSSSDPFVSQQSSRVRSNVEGLMVRIMVCYGRVSCIIFKCIWSRKCIHGSNPNLLPLQQVSYELTGERVIQVVSHLKRHFYRLK</sequence>
<evidence type="ECO:0000256" key="1">
    <source>
        <dbReference type="SAM" id="SignalP"/>
    </source>
</evidence>
<name>A0A5N6YF65_9EURO</name>
<organism evidence="2">
    <name type="scientific">Aspergillus arachidicola</name>
    <dbReference type="NCBI Taxonomy" id="656916"/>
    <lineage>
        <taxon>Eukaryota</taxon>
        <taxon>Fungi</taxon>
        <taxon>Dikarya</taxon>
        <taxon>Ascomycota</taxon>
        <taxon>Pezizomycotina</taxon>
        <taxon>Eurotiomycetes</taxon>
        <taxon>Eurotiomycetidae</taxon>
        <taxon>Eurotiales</taxon>
        <taxon>Aspergillaceae</taxon>
        <taxon>Aspergillus</taxon>
        <taxon>Aspergillus subgen. Circumdati</taxon>
    </lineage>
</organism>
<protein>
    <recommendedName>
        <fullName evidence="3">Secreted protein</fullName>
    </recommendedName>
</protein>
<keyword evidence="1" id="KW-0732">Signal</keyword>